<organism evidence="4 5">
    <name type="scientific">Enterocloster citroniae</name>
    <dbReference type="NCBI Taxonomy" id="358743"/>
    <lineage>
        <taxon>Bacteria</taxon>
        <taxon>Bacillati</taxon>
        <taxon>Bacillota</taxon>
        <taxon>Clostridia</taxon>
        <taxon>Lachnospirales</taxon>
        <taxon>Lachnospiraceae</taxon>
        <taxon>Enterocloster</taxon>
    </lineage>
</organism>
<dbReference type="InterPro" id="IPR013108">
    <property type="entry name" value="Amidohydro_3"/>
</dbReference>
<dbReference type="PANTHER" id="PTHR11113">
    <property type="entry name" value="N-ACETYLGLUCOSAMINE-6-PHOSPHATE DEACETYLASE"/>
    <property type="match status" value="1"/>
</dbReference>
<accession>A0AA41K7M7</accession>
<dbReference type="InterPro" id="IPR011059">
    <property type="entry name" value="Metal-dep_hydrolase_composite"/>
</dbReference>
<evidence type="ECO:0000256" key="2">
    <source>
        <dbReference type="ARBA" id="ARBA00022801"/>
    </source>
</evidence>
<dbReference type="AlphaFoldDB" id="A0AA41K7M7"/>
<dbReference type="Pfam" id="PF07969">
    <property type="entry name" value="Amidohydro_3"/>
    <property type="match status" value="1"/>
</dbReference>
<dbReference type="PANTHER" id="PTHR11113:SF14">
    <property type="entry name" value="N-ACETYLGLUCOSAMINE-6-PHOSPHATE DEACETYLASE"/>
    <property type="match status" value="1"/>
</dbReference>
<name>A0AA41K7M7_9FIRM</name>
<keyword evidence="2" id="KW-0378">Hydrolase</keyword>
<evidence type="ECO:0000313" key="4">
    <source>
        <dbReference type="EMBL" id="MBT9811707.1"/>
    </source>
</evidence>
<evidence type="ECO:0000256" key="1">
    <source>
        <dbReference type="ARBA" id="ARBA00010716"/>
    </source>
</evidence>
<comment type="similarity">
    <text evidence="1">Belongs to the metallo-dependent hydrolases superfamily. NagA family.</text>
</comment>
<dbReference type="GO" id="GO:0006046">
    <property type="term" value="P:N-acetylglucosamine catabolic process"/>
    <property type="evidence" value="ECO:0007669"/>
    <property type="project" value="TreeGrafter"/>
</dbReference>
<proteinExistence type="inferred from homology"/>
<evidence type="ECO:0000259" key="3">
    <source>
        <dbReference type="Pfam" id="PF07969"/>
    </source>
</evidence>
<dbReference type="GO" id="GO:0008448">
    <property type="term" value="F:N-acetylglucosamine-6-phosphate deacetylase activity"/>
    <property type="evidence" value="ECO:0007669"/>
    <property type="project" value="TreeGrafter"/>
</dbReference>
<gene>
    <name evidence="4" type="ORF">GPL26_18985</name>
</gene>
<dbReference type="Proteomes" id="UP000708338">
    <property type="component" value="Unassembled WGS sequence"/>
</dbReference>
<dbReference type="EMBL" id="WQPS01000031">
    <property type="protein sequence ID" value="MBT9811707.1"/>
    <property type="molecule type" value="Genomic_DNA"/>
</dbReference>
<dbReference type="Gene3D" id="3.20.20.140">
    <property type="entry name" value="Metal-dependent hydrolases"/>
    <property type="match status" value="1"/>
</dbReference>
<protein>
    <submittedName>
        <fullName evidence="4">Amidohydrolase family protein</fullName>
    </submittedName>
</protein>
<evidence type="ECO:0000313" key="5">
    <source>
        <dbReference type="Proteomes" id="UP000708338"/>
    </source>
</evidence>
<dbReference type="InterPro" id="IPR032466">
    <property type="entry name" value="Metal_Hydrolase"/>
</dbReference>
<sequence>MITPYRIITGYDLIYDSQILAIDSDSGSCDEVIDAKGCYVSPGFIDRHTHGGWGYDFSCADADQIVEGTRECAKTGVTAVVPTIEFAVHPTKQDWAVVEAIECAADKNSKGSEILGIHIEGAFVSSVENHQKINVQEMIPILDRMKKGLVWTVDPQAEGMADFVTELGRV</sequence>
<dbReference type="SUPFAM" id="SSF51338">
    <property type="entry name" value="Composite domain of metallo-dependent hydrolases"/>
    <property type="match status" value="1"/>
</dbReference>
<comment type="caution">
    <text evidence="4">The sequence shown here is derived from an EMBL/GenBank/DDBJ whole genome shotgun (WGS) entry which is preliminary data.</text>
</comment>
<reference evidence="4" key="1">
    <citation type="journal article" date="2021" name="Gut Microbes">
        <title>A synthetic consortium of 100 gut commensals modulates the composition and function in a colon model of the microbiome of elderly subjects.</title>
        <authorList>
            <person name="Perez M."/>
            <person name="Ntemiri A."/>
            <person name="Tan H."/>
            <person name="Harris H.M.B."/>
            <person name="Roager H.M."/>
            <person name="Ribiere C."/>
            <person name="O'Toole P.W."/>
        </authorList>
    </citation>
    <scope>NUCLEOTIDE SEQUENCE</scope>
    <source>
        <strain evidence="4">MCC335</strain>
    </source>
</reference>
<dbReference type="Gene3D" id="2.30.40.10">
    <property type="entry name" value="Urease, subunit C, domain 1"/>
    <property type="match status" value="1"/>
</dbReference>
<feature type="domain" description="Amidohydrolase 3" evidence="3">
    <location>
        <begin position="31"/>
        <end position="95"/>
    </location>
</feature>
<dbReference type="SUPFAM" id="SSF51556">
    <property type="entry name" value="Metallo-dependent hydrolases"/>
    <property type="match status" value="1"/>
</dbReference>